<gene>
    <name evidence="3" type="ORF">ATANTOWER_009592</name>
</gene>
<dbReference type="Proteomes" id="UP001345963">
    <property type="component" value="Unassembled WGS sequence"/>
</dbReference>
<feature type="region of interest" description="Disordered" evidence="2">
    <location>
        <begin position="131"/>
        <end position="186"/>
    </location>
</feature>
<feature type="compositionally biased region" description="Basic and acidic residues" evidence="2">
    <location>
        <begin position="619"/>
        <end position="637"/>
    </location>
</feature>
<name>A0ABU7AN82_9TELE</name>
<protein>
    <recommendedName>
        <fullName evidence="5">Cardiomyopathy-associated protein 5</fullName>
    </recommendedName>
</protein>
<keyword evidence="1" id="KW-0175">Coiled coil</keyword>
<evidence type="ECO:0000313" key="3">
    <source>
        <dbReference type="EMBL" id="MED6239681.1"/>
    </source>
</evidence>
<feature type="coiled-coil region" evidence="1">
    <location>
        <begin position="22"/>
        <end position="49"/>
    </location>
</feature>
<sequence>MDTWTEDLSRSDVEAEMTMLSANDVAEQNAEASDEVEILRNSLREAVHDDSVRPKMQCLMMDTSFSMVTMQGEDSGIAWETTASRCATPWTPEAGTVDVSSPAPVRPGLSGSQPAGKIIFVMDEQMIAKQRKTKEKANNQKSKAERQQEVWDETFDSVSGRPELVEVSQPNVKTEGEREQEEASDLLENKEQCLFSIVSEGSEILNIVVPPKFATVDEEESREMVDNLSYLEESPVPKANEETQDSDMTFSTESGDQFELLPPTGSGVMDPPGAPVARPLVRGATRNVDYFEAFSLVDAQAPGSPAVIPHGQEGYEAKRATDSLDTEKPVPAENQTMTRSLDFDKSDTVSLEDITSDLLDDVFYGGTESYALKSLDSTGEVGGAEGPTSRLSSKTSGTSLFGSQEDILTPIFLPEGPAKIIDQILLEEPKAMAFLYTDLYEEAVGSRKKDEDAESMTSEKSFHSRHSDREARGYLEKYVLIDETPTVETEQQEKENFTAEELRTLPQDMYDFEDILAKSEKEEKQCSDEVTDFFRSSANSSPCDIEPFPRSLEDDDIQKTAKSNIKTQKSVSMAVEKVSETPVDPLSFSSLEFLSEESDWEGIDDGLTALDVKYVGVQKEEKMGKQESQLDKEDIPPRKKAPSSPKTCLDLTPLTPIDMITQEKEEAGGKEHRVEEKETASPVETADEGDGNGEDTVPAGSEVAPLESAPAEQKAWSLEKESAKESDKITVLDAKPDEEKETNTDEEEGRSETQTMTTPTGLKETDVETEVNAEKQEDSSNPSSVDSAKNKSQCVIL</sequence>
<dbReference type="EMBL" id="JAHUTI010021851">
    <property type="protein sequence ID" value="MED6239681.1"/>
    <property type="molecule type" value="Genomic_DNA"/>
</dbReference>
<accession>A0ABU7AN82</accession>
<evidence type="ECO:0008006" key="5">
    <source>
        <dbReference type="Google" id="ProtNLM"/>
    </source>
</evidence>
<feature type="compositionally biased region" description="Polar residues" evidence="2">
    <location>
        <begin position="779"/>
        <end position="797"/>
    </location>
</feature>
<proteinExistence type="predicted"/>
<keyword evidence="4" id="KW-1185">Reference proteome</keyword>
<feature type="region of interest" description="Disordered" evidence="2">
    <location>
        <begin position="446"/>
        <end position="468"/>
    </location>
</feature>
<feature type="region of interest" description="Disordered" evidence="2">
    <location>
        <begin position="619"/>
        <end position="797"/>
    </location>
</feature>
<evidence type="ECO:0000256" key="1">
    <source>
        <dbReference type="SAM" id="Coils"/>
    </source>
</evidence>
<feature type="compositionally biased region" description="Polar residues" evidence="2">
    <location>
        <begin position="389"/>
        <end position="399"/>
    </location>
</feature>
<organism evidence="3 4">
    <name type="scientific">Ataeniobius toweri</name>
    <dbReference type="NCBI Taxonomy" id="208326"/>
    <lineage>
        <taxon>Eukaryota</taxon>
        <taxon>Metazoa</taxon>
        <taxon>Chordata</taxon>
        <taxon>Craniata</taxon>
        <taxon>Vertebrata</taxon>
        <taxon>Euteleostomi</taxon>
        <taxon>Actinopterygii</taxon>
        <taxon>Neopterygii</taxon>
        <taxon>Teleostei</taxon>
        <taxon>Neoteleostei</taxon>
        <taxon>Acanthomorphata</taxon>
        <taxon>Ovalentaria</taxon>
        <taxon>Atherinomorphae</taxon>
        <taxon>Cyprinodontiformes</taxon>
        <taxon>Goodeidae</taxon>
        <taxon>Ataeniobius</taxon>
    </lineage>
</organism>
<reference evidence="3 4" key="1">
    <citation type="submission" date="2021-07" db="EMBL/GenBank/DDBJ databases">
        <authorList>
            <person name="Palmer J.M."/>
        </authorList>
    </citation>
    <scope>NUCLEOTIDE SEQUENCE [LARGE SCALE GENOMIC DNA]</scope>
    <source>
        <strain evidence="3 4">AT_MEX2019</strain>
        <tissue evidence="3">Muscle</tissue>
    </source>
</reference>
<evidence type="ECO:0000313" key="4">
    <source>
        <dbReference type="Proteomes" id="UP001345963"/>
    </source>
</evidence>
<comment type="caution">
    <text evidence="3">The sequence shown here is derived from an EMBL/GenBank/DDBJ whole genome shotgun (WGS) entry which is preliminary data.</text>
</comment>
<feature type="compositionally biased region" description="Basic and acidic residues" evidence="2">
    <location>
        <begin position="717"/>
        <end position="743"/>
    </location>
</feature>
<evidence type="ECO:0000256" key="2">
    <source>
        <dbReference type="SAM" id="MobiDB-lite"/>
    </source>
</evidence>
<feature type="compositionally biased region" description="Basic and acidic residues" evidence="2">
    <location>
        <begin position="135"/>
        <end position="149"/>
    </location>
</feature>
<feature type="region of interest" description="Disordered" evidence="2">
    <location>
        <begin position="377"/>
        <end position="399"/>
    </location>
</feature>
<feature type="compositionally biased region" description="Basic and acidic residues" evidence="2">
    <location>
        <begin position="661"/>
        <end position="679"/>
    </location>
</feature>